<feature type="transmembrane region" description="Helical" evidence="1">
    <location>
        <begin position="70"/>
        <end position="87"/>
    </location>
</feature>
<sequence>MLKRTLSLIMNVSFSVGIVIIIAAYPILGKNTIGKPGMWLAVLTCFLVGIVVIGFSLITKSGLLANLYQGISLLVYLMMIGIALLVLSGGLQILSILLGMLGILNSGGYLLILMKPQFS</sequence>
<protein>
    <recommendedName>
        <fullName evidence="4">Integral membrane protein</fullName>
    </recommendedName>
</protein>
<keyword evidence="1" id="KW-0472">Membrane</keyword>
<evidence type="ECO:0000313" key="3">
    <source>
        <dbReference type="Proteomes" id="UP000321409"/>
    </source>
</evidence>
<organism evidence="2 3">
    <name type="scientific">Lentilactobacillus diolivorans</name>
    <dbReference type="NCBI Taxonomy" id="179838"/>
    <lineage>
        <taxon>Bacteria</taxon>
        <taxon>Bacillati</taxon>
        <taxon>Bacillota</taxon>
        <taxon>Bacilli</taxon>
        <taxon>Lactobacillales</taxon>
        <taxon>Lactobacillaceae</taxon>
        <taxon>Lentilactobacillus</taxon>
    </lineage>
</organism>
<keyword evidence="1" id="KW-0812">Transmembrane</keyword>
<keyword evidence="1" id="KW-1133">Transmembrane helix</keyword>
<gene>
    <name evidence="2" type="ORF">LDI01_26320</name>
</gene>
<evidence type="ECO:0000256" key="1">
    <source>
        <dbReference type="SAM" id="Phobius"/>
    </source>
</evidence>
<dbReference type="EMBL" id="BKAB01000065">
    <property type="protein sequence ID" value="GEP25039.1"/>
    <property type="molecule type" value="Genomic_DNA"/>
</dbReference>
<feature type="transmembrane region" description="Helical" evidence="1">
    <location>
        <begin position="39"/>
        <end position="58"/>
    </location>
</feature>
<reference evidence="2 3" key="1">
    <citation type="submission" date="2019-07" db="EMBL/GenBank/DDBJ databases">
        <title>Whole genome shotgun sequence of Lactobacillus diolivorans NBRC 107869.</title>
        <authorList>
            <person name="Hosoyama A."/>
            <person name="Uohara A."/>
            <person name="Ohji S."/>
            <person name="Ichikawa N."/>
        </authorList>
    </citation>
    <scope>NUCLEOTIDE SEQUENCE [LARGE SCALE GENOMIC DNA]</scope>
    <source>
        <strain evidence="2 3">NBRC 107869</strain>
    </source>
</reference>
<accession>A0ABQ0XKM5</accession>
<evidence type="ECO:0008006" key="4">
    <source>
        <dbReference type="Google" id="ProtNLM"/>
    </source>
</evidence>
<comment type="caution">
    <text evidence="2">The sequence shown here is derived from an EMBL/GenBank/DDBJ whole genome shotgun (WGS) entry which is preliminary data.</text>
</comment>
<evidence type="ECO:0000313" key="2">
    <source>
        <dbReference type="EMBL" id="GEP25039.1"/>
    </source>
</evidence>
<keyword evidence="3" id="KW-1185">Reference proteome</keyword>
<feature type="transmembrane region" description="Helical" evidence="1">
    <location>
        <begin position="93"/>
        <end position="113"/>
    </location>
</feature>
<dbReference type="Proteomes" id="UP000321409">
    <property type="component" value="Unassembled WGS sequence"/>
</dbReference>
<feature type="transmembrane region" description="Helical" evidence="1">
    <location>
        <begin position="7"/>
        <end position="27"/>
    </location>
</feature>
<name>A0ABQ0XKM5_9LACO</name>
<proteinExistence type="predicted"/>